<dbReference type="InterPro" id="IPR051912">
    <property type="entry name" value="Alkylbase_DNA_Glycosylase/TA"/>
</dbReference>
<dbReference type="Pfam" id="PF00730">
    <property type="entry name" value="HhH-GPD"/>
    <property type="match status" value="1"/>
</dbReference>
<dbReference type="Proteomes" id="UP000266482">
    <property type="component" value="Unassembled WGS sequence"/>
</dbReference>
<evidence type="ECO:0000313" key="9">
    <source>
        <dbReference type="Proteomes" id="UP000266482"/>
    </source>
</evidence>
<dbReference type="GO" id="GO:0005737">
    <property type="term" value="C:cytoplasm"/>
    <property type="evidence" value="ECO:0007669"/>
    <property type="project" value="TreeGrafter"/>
</dbReference>
<dbReference type="EMBL" id="QXQA01000021">
    <property type="protein sequence ID" value="RIX48668.1"/>
    <property type="molecule type" value="Genomic_DNA"/>
</dbReference>
<dbReference type="CDD" id="cd00056">
    <property type="entry name" value="ENDO3c"/>
    <property type="match status" value="1"/>
</dbReference>
<sequence>MFVVQTPELFRFEPNLRYLARSSNECMYRIEDGFVYKAISAGEDAAVIQVGESPEGGLAVRLLGAASGSRAGEGLRAAAMREVKEWFDLERDLSPFYALAASDPLLVEPARRFYGLRLMGIPDLFEALCWGIIGQQINLAFAYTLKRRLVEAYGRPIDADGHRYWLFPRPEEIAALSPTDLEPLRMTVKKCEYLIGAAEAIASGTLSKERLTAAGSLKEAEKLLTGMRGIGPWTANYAVMRCLRLPDAFPIDDVGLHNALKQQLGLDRKPTKAELLELSKGWSGWEAYATFYLWRLLY</sequence>
<dbReference type="AlphaFoldDB" id="A0A3A1UTH6"/>
<accession>A0A3A1UTH6</accession>
<dbReference type="FunFam" id="1.10.340.30:FF:000004">
    <property type="entry name" value="DNA-3-methyladenine glycosylase II"/>
    <property type="match status" value="1"/>
</dbReference>
<dbReference type="GO" id="GO:0032993">
    <property type="term" value="C:protein-DNA complex"/>
    <property type="evidence" value="ECO:0007669"/>
    <property type="project" value="TreeGrafter"/>
</dbReference>
<dbReference type="InterPro" id="IPR003265">
    <property type="entry name" value="HhH-GPD_domain"/>
</dbReference>
<dbReference type="InterPro" id="IPR037046">
    <property type="entry name" value="AlkA_N_sf"/>
</dbReference>
<proteinExistence type="inferred from homology"/>
<dbReference type="PANTHER" id="PTHR43003">
    <property type="entry name" value="DNA-3-METHYLADENINE GLYCOSYLASE"/>
    <property type="match status" value="1"/>
</dbReference>
<reference evidence="8 9" key="1">
    <citation type="submission" date="2018-09" db="EMBL/GenBank/DDBJ databases">
        <title>Paenibacillus aracenensis nov. sp. isolated from a cave in southern Spain.</title>
        <authorList>
            <person name="Jurado V."/>
            <person name="Gutierrez-Patricio S."/>
            <person name="Gonzalez-Pimentel J.L."/>
            <person name="Miller A.Z."/>
            <person name="Laiz L."/>
            <person name="Saiz-Jimenez C."/>
        </authorList>
    </citation>
    <scope>NUCLEOTIDE SEQUENCE [LARGE SCALE GENOMIC DNA]</scope>
    <source>
        <strain evidence="8 9">DSM 22867</strain>
    </source>
</reference>
<dbReference type="SMART" id="SM00478">
    <property type="entry name" value="ENDO3c"/>
    <property type="match status" value="1"/>
</dbReference>
<feature type="domain" description="HhH-GPD" evidence="7">
    <location>
        <begin position="133"/>
        <end position="298"/>
    </location>
</feature>
<dbReference type="Gene3D" id="3.30.310.20">
    <property type="entry name" value="DNA-3-methyladenine glycosylase AlkA, N-terminal domain"/>
    <property type="match status" value="1"/>
</dbReference>
<dbReference type="OrthoDB" id="9785929at2"/>
<evidence type="ECO:0000256" key="2">
    <source>
        <dbReference type="ARBA" id="ARBA00010817"/>
    </source>
</evidence>
<keyword evidence="4" id="KW-0227">DNA damage</keyword>
<comment type="caution">
    <text evidence="8">The sequence shown here is derived from an EMBL/GenBank/DDBJ whole genome shotgun (WGS) entry which is preliminary data.</text>
</comment>
<dbReference type="Gene3D" id="1.10.1670.10">
    <property type="entry name" value="Helix-hairpin-Helix base-excision DNA repair enzymes (C-terminal)"/>
    <property type="match status" value="1"/>
</dbReference>
<dbReference type="GO" id="GO:0006285">
    <property type="term" value="P:base-excision repair, AP site formation"/>
    <property type="evidence" value="ECO:0007669"/>
    <property type="project" value="TreeGrafter"/>
</dbReference>
<dbReference type="GO" id="GO:0006289">
    <property type="term" value="P:nucleotide-excision repair"/>
    <property type="evidence" value="ECO:0007669"/>
    <property type="project" value="InterPro"/>
</dbReference>
<comment type="similarity">
    <text evidence="2">Belongs to the alkylbase DNA glycosidase AlkA family.</text>
</comment>
<keyword evidence="5" id="KW-0378">Hydrolase</keyword>
<evidence type="ECO:0000256" key="1">
    <source>
        <dbReference type="ARBA" id="ARBA00000086"/>
    </source>
</evidence>
<gene>
    <name evidence="8" type="ORF">D3P08_24125</name>
</gene>
<dbReference type="InterPro" id="IPR011257">
    <property type="entry name" value="DNA_glycosylase"/>
</dbReference>
<name>A0A3A1UTH6_9BACL</name>
<dbReference type="GO" id="GO:0043916">
    <property type="term" value="F:DNA-7-methylguanine glycosylase activity"/>
    <property type="evidence" value="ECO:0007669"/>
    <property type="project" value="TreeGrafter"/>
</dbReference>
<dbReference type="InterPro" id="IPR023170">
    <property type="entry name" value="HhH_base_excis_C"/>
</dbReference>
<keyword evidence="9" id="KW-1185">Reference proteome</keyword>
<dbReference type="EC" id="3.2.2.21" evidence="3"/>
<dbReference type="GO" id="GO:0008725">
    <property type="term" value="F:DNA-3-methyladenine glycosylase activity"/>
    <property type="evidence" value="ECO:0007669"/>
    <property type="project" value="TreeGrafter"/>
</dbReference>
<keyword evidence="6" id="KW-0234">DNA repair</keyword>
<evidence type="ECO:0000256" key="5">
    <source>
        <dbReference type="ARBA" id="ARBA00022801"/>
    </source>
</evidence>
<dbReference type="GO" id="GO:0032131">
    <property type="term" value="F:alkylated DNA binding"/>
    <property type="evidence" value="ECO:0007669"/>
    <property type="project" value="TreeGrafter"/>
</dbReference>
<dbReference type="InterPro" id="IPR012904">
    <property type="entry name" value="OGG_N"/>
</dbReference>
<evidence type="ECO:0000313" key="8">
    <source>
        <dbReference type="EMBL" id="RIX48668.1"/>
    </source>
</evidence>
<dbReference type="Pfam" id="PF07934">
    <property type="entry name" value="OGG_N"/>
    <property type="match status" value="1"/>
</dbReference>
<protein>
    <recommendedName>
        <fullName evidence="3">DNA-3-methyladenine glycosylase II</fullName>
        <ecNumber evidence="3">3.2.2.21</ecNumber>
    </recommendedName>
</protein>
<comment type="catalytic activity">
    <reaction evidence="1">
        <text>Hydrolysis of alkylated DNA, releasing 3-methyladenine, 3-methylguanine, 7-methylguanine and 7-methyladenine.</text>
        <dbReference type="EC" id="3.2.2.21"/>
    </reaction>
</comment>
<dbReference type="GO" id="GO:0008534">
    <property type="term" value="F:oxidized purine nucleobase lesion DNA N-glycosylase activity"/>
    <property type="evidence" value="ECO:0007669"/>
    <property type="project" value="InterPro"/>
</dbReference>
<dbReference type="SUPFAM" id="SSF48150">
    <property type="entry name" value="DNA-glycosylase"/>
    <property type="match status" value="1"/>
</dbReference>
<evidence type="ECO:0000256" key="3">
    <source>
        <dbReference type="ARBA" id="ARBA00012000"/>
    </source>
</evidence>
<dbReference type="Gene3D" id="1.10.340.30">
    <property type="entry name" value="Hypothetical protein, domain 2"/>
    <property type="match status" value="1"/>
</dbReference>
<evidence type="ECO:0000256" key="6">
    <source>
        <dbReference type="ARBA" id="ARBA00023204"/>
    </source>
</evidence>
<organism evidence="8 9">
    <name type="scientific">Paenibacillus nanensis</name>
    <dbReference type="NCBI Taxonomy" id="393251"/>
    <lineage>
        <taxon>Bacteria</taxon>
        <taxon>Bacillati</taxon>
        <taxon>Bacillota</taxon>
        <taxon>Bacilli</taxon>
        <taxon>Bacillales</taxon>
        <taxon>Paenibacillaceae</taxon>
        <taxon>Paenibacillus</taxon>
    </lineage>
</organism>
<evidence type="ECO:0000256" key="4">
    <source>
        <dbReference type="ARBA" id="ARBA00022763"/>
    </source>
</evidence>
<dbReference type="GO" id="GO:0006307">
    <property type="term" value="P:DNA alkylation repair"/>
    <property type="evidence" value="ECO:0007669"/>
    <property type="project" value="TreeGrafter"/>
</dbReference>
<dbReference type="PANTHER" id="PTHR43003:SF12">
    <property type="entry name" value="DNA-3-METHYLADENINE GLYCOSYLASE"/>
    <property type="match status" value="1"/>
</dbReference>
<evidence type="ECO:0000259" key="7">
    <source>
        <dbReference type="SMART" id="SM00478"/>
    </source>
</evidence>